<dbReference type="InterPro" id="IPR022138">
    <property type="entry name" value="DUF3670"/>
</dbReference>
<keyword evidence="5" id="KW-1185">Reference proteome</keyword>
<evidence type="ECO:0000259" key="2">
    <source>
        <dbReference type="PROSITE" id="PS51192"/>
    </source>
</evidence>
<dbReference type="GO" id="GO:0004386">
    <property type="term" value="F:helicase activity"/>
    <property type="evidence" value="ECO:0007669"/>
    <property type="project" value="UniProtKB-KW"/>
</dbReference>
<dbReference type="InterPro" id="IPR049730">
    <property type="entry name" value="SNF2/RAD54-like_C"/>
</dbReference>
<dbReference type="OrthoDB" id="9760715at2"/>
<feature type="domain" description="Helicase C-terminal" evidence="3">
    <location>
        <begin position="614"/>
        <end position="774"/>
    </location>
</feature>
<dbReference type="PROSITE" id="PS51192">
    <property type="entry name" value="HELICASE_ATP_BIND_1"/>
    <property type="match status" value="1"/>
</dbReference>
<evidence type="ECO:0000313" key="4">
    <source>
        <dbReference type="EMBL" id="PEN08532.1"/>
    </source>
</evidence>
<evidence type="ECO:0000259" key="3">
    <source>
        <dbReference type="PROSITE" id="PS51194"/>
    </source>
</evidence>
<dbReference type="CDD" id="cd18793">
    <property type="entry name" value="SF2_C_SNF"/>
    <property type="match status" value="1"/>
</dbReference>
<dbReference type="InterPro" id="IPR014001">
    <property type="entry name" value="Helicase_ATP-bd"/>
</dbReference>
<protein>
    <submittedName>
        <fullName evidence="4">ATP-dependent helicase</fullName>
    </submittedName>
</protein>
<dbReference type="CDD" id="cd18012">
    <property type="entry name" value="DEXQc_arch_SWI2_SNF2"/>
    <property type="match status" value="1"/>
</dbReference>
<dbReference type="Pfam" id="PF12419">
    <property type="entry name" value="DUF3670"/>
    <property type="match status" value="1"/>
</dbReference>
<evidence type="ECO:0000313" key="5">
    <source>
        <dbReference type="Proteomes" id="UP000221024"/>
    </source>
</evidence>
<keyword evidence="4" id="KW-0067">ATP-binding</keyword>
<comment type="caution">
    <text evidence="4">The sequence shown here is derived from an EMBL/GenBank/DDBJ whole genome shotgun (WGS) entry which is preliminary data.</text>
</comment>
<dbReference type="GO" id="GO:0016787">
    <property type="term" value="F:hydrolase activity"/>
    <property type="evidence" value="ECO:0007669"/>
    <property type="project" value="UniProtKB-KW"/>
</dbReference>
<dbReference type="Proteomes" id="UP000221024">
    <property type="component" value="Unassembled WGS sequence"/>
</dbReference>
<accession>A0A2H3P2Y8</accession>
<dbReference type="PANTHER" id="PTHR10799">
    <property type="entry name" value="SNF2/RAD54 HELICASE FAMILY"/>
    <property type="match status" value="1"/>
</dbReference>
<dbReference type="FunFam" id="3.40.50.300:FF:000533">
    <property type="entry name" value="Helicase, Snf2 family"/>
    <property type="match status" value="1"/>
</dbReference>
<dbReference type="InterPro" id="IPR001650">
    <property type="entry name" value="Helicase_C-like"/>
</dbReference>
<sequence length="789" mass="88704">MKGNTNELTHLAGQLRAWRRRIEVTAGAPFRLTFRLEEPNGTGTDDITQDADSWHVRYLLQSTADPSLQIDVETAWDPDASARRVLERVNFHPEPYLLAALGQAMGVWPAIEDSLKQPNPAGLELDTAQAHAFLREYAPLLRQAGFGVQLPAWWKRGRTKERLSAKANAAAPDMKAKAGLSLKTIVQFDWEVALGDHVLSREELDELAEMKTPLVNLRGEWVEVDLDAIRAMVDRIDQKDADRFTVRDVMQMALGAEEGPAGLPVEAISTSGQLGDLLDRLNRGDTVEPLPEPDGFEGTLRPYQQRGYAWLAFLKRWGLGACLADDMGLGKTVQALALLQRTYNGSPESNAPENGSANASLLPSLIVCPTSVVTNWKKEANRFTPDLSVLVHHGGDRASDEEAFTEQMANRTLVVTNYALLRRDVELFRAISWDTVVLDEAQYVKNPSAQRTQAARSLTAQHCIAMTGTPVENNVGDLWSIMEILNPGLLGSQASFKKKFFRPIQNERDEEAMRRLKRITGPFILRREKTDPTVIDDLPEKQEMTVYTTLTEEQASLYRAVVKKTTAALEGEQSELDMERRGLVLSTLMQLKQICNHPAQYLHDDSQIADRSGKLLRLVEMLEEVLAANERALIFTQFTEMGTMLKRHLQETFGREALFLHGGVKQEKRDQMVERFQEADDAPPFFLLSLKAGGTGLNLTRANHVFHYDRWWNPAVENQATDRAFRIGQTRRVQVHKFVCAGTLEERIAEMIERKKSLADQVVDAGEGWVTELSTDELKDLFRLREEAM</sequence>
<feature type="domain" description="Helicase ATP-binding" evidence="2">
    <location>
        <begin position="312"/>
        <end position="488"/>
    </location>
</feature>
<dbReference type="Gene3D" id="3.40.50.300">
    <property type="entry name" value="P-loop containing nucleotide triphosphate hydrolases"/>
    <property type="match status" value="1"/>
</dbReference>
<dbReference type="InterPro" id="IPR038718">
    <property type="entry name" value="SNF2-like_sf"/>
</dbReference>
<dbReference type="Pfam" id="PF00271">
    <property type="entry name" value="Helicase_C"/>
    <property type="match status" value="1"/>
</dbReference>
<evidence type="ECO:0000256" key="1">
    <source>
        <dbReference type="ARBA" id="ARBA00022801"/>
    </source>
</evidence>
<gene>
    <name evidence="4" type="ORF">CRI93_04730</name>
</gene>
<keyword evidence="4" id="KW-0547">Nucleotide-binding</keyword>
<dbReference type="InterPro" id="IPR000330">
    <property type="entry name" value="SNF2_N"/>
</dbReference>
<dbReference type="Pfam" id="PF00176">
    <property type="entry name" value="SNF2-rel_dom"/>
    <property type="match status" value="1"/>
</dbReference>
<name>A0A2H3P2Y8_9BACT</name>
<dbReference type="Gene3D" id="3.40.50.10810">
    <property type="entry name" value="Tandem AAA-ATPase domain"/>
    <property type="match status" value="1"/>
</dbReference>
<dbReference type="EMBL" id="PDEP01000003">
    <property type="protein sequence ID" value="PEN08532.1"/>
    <property type="molecule type" value="Genomic_DNA"/>
</dbReference>
<reference evidence="4 5" key="1">
    <citation type="submission" date="2017-10" db="EMBL/GenBank/DDBJ databases">
        <title>Draft genome of Longimonas halophila.</title>
        <authorList>
            <person name="Goh K.M."/>
            <person name="Shamsir M.S."/>
            <person name="Lim S.W."/>
        </authorList>
    </citation>
    <scope>NUCLEOTIDE SEQUENCE [LARGE SCALE GENOMIC DNA]</scope>
    <source>
        <strain evidence="4 5">KCTC 42399</strain>
    </source>
</reference>
<dbReference type="SMART" id="SM00490">
    <property type="entry name" value="HELICc"/>
    <property type="match status" value="1"/>
</dbReference>
<proteinExistence type="predicted"/>
<keyword evidence="4" id="KW-0347">Helicase</keyword>
<dbReference type="GO" id="GO:0005524">
    <property type="term" value="F:ATP binding"/>
    <property type="evidence" value="ECO:0007669"/>
    <property type="project" value="InterPro"/>
</dbReference>
<keyword evidence="1" id="KW-0378">Hydrolase</keyword>
<dbReference type="SMART" id="SM00487">
    <property type="entry name" value="DEXDc"/>
    <property type="match status" value="1"/>
</dbReference>
<dbReference type="InterPro" id="IPR027417">
    <property type="entry name" value="P-loop_NTPase"/>
</dbReference>
<dbReference type="SUPFAM" id="SSF52540">
    <property type="entry name" value="P-loop containing nucleoside triphosphate hydrolases"/>
    <property type="match status" value="2"/>
</dbReference>
<organism evidence="4 5">
    <name type="scientific">Longimonas halophila</name>
    <dbReference type="NCBI Taxonomy" id="1469170"/>
    <lineage>
        <taxon>Bacteria</taxon>
        <taxon>Pseudomonadati</taxon>
        <taxon>Rhodothermota</taxon>
        <taxon>Rhodothermia</taxon>
        <taxon>Rhodothermales</taxon>
        <taxon>Salisaetaceae</taxon>
        <taxon>Longimonas</taxon>
    </lineage>
</organism>
<dbReference type="AlphaFoldDB" id="A0A2H3P2Y8"/>
<dbReference type="PROSITE" id="PS51194">
    <property type="entry name" value="HELICASE_CTER"/>
    <property type="match status" value="1"/>
</dbReference>